<keyword evidence="8" id="KW-1185">Reference proteome</keyword>
<dbReference type="InterPro" id="IPR036116">
    <property type="entry name" value="FN3_sf"/>
</dbReference>
<feature type="domain" description="PA14" evidence="4">
    <location>
        <begin position="337"/>
        <end position="478"/>
    </location>
</feature>
<dbReference type="EMBL" id="PTIT01000004">
    <property type="protein sequence ID" value="PPK52725.1"/>
    <property type="molecule type" value="Genomic_DNA"/>
</dbReference>
<evidence type="ECO:0000313" key="5">
    <source>
        <dbReference type="EMBL" id="PPK52725.1"/>
    </source>
</evidence>
<protein>
    <submittedName>
        <fullName evidence="6">Fibronectin type III domain protein</fullName>
    </submittedName>
</protein>
<dbReference type="Gene3D" id="3.90.182.10">
    <property type="entry name" value="Toxin - Anthrax Protective Antigen,domain 1"/>
    <property type="match status" value="2"/>
</dbReference>
<dbReference type="PROSITE" id="PS50853">
    <property type="entry name" value="FN3"/>
    <property type="match status" value="1"/>
</dbReference>
<dbReference type="PROSITE" id="PS51257">
    <property type="entry name" value="PROKAR_LIPOPROTEIN"/>
    <property type="match status" value="1"/>
</dbReference>
<dbReference type="InterPro" id="IPR013783">
    <property type="entry name" value="Ig-like_fold"/>
</dbReference>
<dbReference type="InterPro" id="IPR037524">
    <property type="entry name" value="PA14/GLEYA"/>
</dbReference>
<dbReference type="PANTHER" id="PTHR46769">
    <property type="entry name" value="POLYCYSTIC KIDNEY AND HEPATIC DISEASE 1 (AUTOSOMAL RECESSIVE)-LIKE 1"/>
    <property type="match status" value="1"/>
</dbReference>
<dbReference type="Pfam" id="PF07691">
    <property type="entry name" value="PA14"/>
    <property type="match status" value="2"/>
</dbReference>
<dbReference type="PROSITE" id="PS51820">
    <property type="entry name" value="PA14"/>
    <property type="match status" value="2"/>
</dbReference>
<sequence>MGKTGLISILLAMTVLAGCQSMGGRSIDDLPPTAAIPSTSEPGTVYAQYYDDVSGMVLDDLTASAIFPDQPTEVAALNQLARLTKRGNDYGTLVRGYIIPPTDGSYEFFVASDDESELFLSSDASADNLRQVAHVPRWTKAEDYSQYASQRSGSISLSGGNRYYFELLHKQAGGGDHFSVAWTGPNMGQQIISGDYLASWAPSAFESGDASQSYSLGYRIGYFDGDKGLAFSQDYPPLDQDEDGLYDNWEVYYGLDPTDPSDASTDTDGDLLSAEEEFLVGTNPTNPDTSGDGLTDGEKYAYGLDPLDPNDLYVEIEGETVNLYEYLHGEPEPPALVMQNGFVGHYFASDRFIDFAFTRTDEAIKFSWGNGSPDPAIPSDWFAVRWFAQIYPPHDTGTKTYQLNMRGDDGVRAWLNGEQVLSGWKAQAPTTYSATIELDAGQAPYELVAEYYEGQGGASVELWLSDPQTGTVIDQASTFQRPVLDMTEQTLLVDSDADGIPDVWELSYGLNPWEDDAGTVHNSQGLTSLEAYQMGVHPWTLEDVTEPVEVTPPTTTTPDTGGQITLSWTAPGTRIDGSSISLSEIDHYRVDYGQQIEDLSQTVDVEAGTTSYTFDGLATGTWYFQVYVVDTGGLVSPGSEVVSGEVQ</sequence>
<organism evidence="6 7">
    <name type="scientific">Marinobacter persicus</name>
    <dbReference type="NCBI Taxonomy" id="930118"/>
    <lineage>
        <taxon>Bacteria</taxon>
        <taxon>Pseudomonadati</taxon>
        <taxon>Pseudomonadota</taxon>
        <taxon>Gammaproteobacteria</taxon>
        <taxon>Pseudomonadales</taxon>
        <taxon>Marinobacteraceae</taxon>
        <taxon>Marinobacter</taxon>
    </lineage>
</organism>
<feature type="domain" description="PA14" evidence="4">
    <location>
        <begin position="39"/>
        <end position="196"/>
    </location>
</feature>
<dbReference type="RefSeq" id="WP_104415323.1">
    <property type="nucleotide sequence ID" value="NZ_PTIT01000004.1"/>
</dbReference>
<gene>
    <name evidence="6" type="ORF">B0H24_1004133</name>
    <name evidence="5" type="ORF">BY455_10442</name>
</gene>
<dbReference type="InterPro" id="IPR003961">
    <property type="entry name" value="FN3_dom"/>
</dbReference>
<dbReference type="AlphaFoldDB" id="A0A2S6G8Z9"/>
<evidence type="ECO:0000313" key="6">
    <source>
        <dbReference type="EMBL" id="PPK55729.1"/>
    </source>
</evidence>
<dbReference type="CDD" id="cd00063">
    <property type="entry name" value="FN3"/>
    <property type="match status" value="1"/>
</dbReference>
<comment type="caution">
    <text evidence="6">The sequence shown here is derived from an EMBL/GenBank/DDBJ whole genome shotgun (WGS) entry which is preliminary data.</text>
</comment>
<evidence type="ECO:0000313" key="8">
    <source>
        <dbReference type="Proteomes" id="UP000239648"/>
    </source>
</evidence>
<dbReference type="Proteomes" id="UP000239446">
    <property type="component" value="Unassembled WGS sequence"/>
</dbReference>
<dbReference type="OrthoDB" id="9785394at2"/>
<keyword evidence="1 2" id="KW-0732">Signal</keyword>
<evidence type="ECO:0000259" key="4">
    <source>
        <dbReference type="PROSITE" id="PS51820"/>
    </source>
</evidence>
<dbReference type="SUPFAM" id="SSF56988">
    <property type="entry name" value="Anthrax protective antigen"/>
    <property type="match status" value="2"/>
</dbReference>
<proteinExistence type="predicted"/>
<dbReference type="SMART" id="SM00060">
    <property type="entry name" value="FN3"/>
    <property type="match status" value="1"/>
</dbReference>
<name>A0A2S6G8Z9_9GAMM</name>
<dbReference type="Proteomes" id="UP000239648">
    <property type="component" value="Unassembled WGS sequence"/>
</dbReference>
<evidence type="ECO:0000256" key="2">
    <source>
        <dbReference type="SAM" id="SignalP"/>
    </source>
</evidence>
<dbReference type="SMART" id="SM00758">
    <property type="entry name" value="PA14"/>
    <property type="match status" value="2"/>
</dbReference>
<reference evidence="6 7" key="2">
    <citation type="submission" date="2018-02" db="EMBL/GenBank/DDBJ databases">
        <title>Subsurface microbial communities from deep shales in Ohio and West Virginia, USA.</title>
        <authorList>
            <person name="Wrighton K."/>
        </authorList>
    </citation>
    <scope>NUCLEOTIDE SEQUENCE [LARGE SCALE GENOMIC DNA]</scope>
    <source>
        <strain evidence="6 7">UTICA-S1B9</strain>
    </source>
</reference>
<feature type="chain" id="PRO_5015708098" evidence="2">
    <location>
        <begin position="18"/>
        <end position="647"/>
    </location>
</feature>
<feature type="domain" description="Fibronectin type-III" evidence="3">
    <location>
        <begin position="549"/>
        <end position="647"/>
    </location>
</feature>
<reference evidence="5 8" key="1">
    <citation type="submission" date="2018-02" db="EMBL/GenBank/DDBJ databases">
        <title>Deep subsurface shale carbon reservoir microbial communities from Ohio and West Virginia, USA.</title>
        <authorList>
            <person name="Wrighton K."/>
        </authorList>
    </citation>
    <scope>NUCLEOTIDE SEQUENCE [LARGE SCALE GENOMIC DNA]</scope>
    <source>
        <strain evidence="5 8">UTICA-S1B6</strain>
    </source>
</reference>
<dbReference type="SUPFAM" id="SSF49265">
    <property type="entry name" value="Fibronectin type III"/>
    <property type="match status" value="1"/>
</dbReference>
<accession>A0A2S6G8Z9</accession>
<feature type="signal peptide" evidence="2">
    <location>
        <begin position="1"/>
        <end position="17"/>
    </location>
</feature>
<evidence type="ECO:0000256" key="1">
    <source>
        <dbReference type="ARBA" id="ARBA00022729"/>
    </source>
</evidence>
<evidence type="ECO:0000313" key="7">
    <source>
        <dbReference type="Proteomes" id="UP000239446"/>
    </source>
</evidence>
<dbReference type="Pfam" id="PF00041">
    <property type="entry name" value="fn3"/>
    <property type="match status" value="1"/>
</dbReference>
<dbReference type="InterPro" id="IPR052387">
    <property type="entry name" value="Fibrocystin"/>
</dbReference>
<dbReference type="PANTHER" id="PTHR46769:SF2">
    <property type="entry name" value="FIBROCYSTIN-L ISOFORM 2 PRECURSOR-RELATED"/>
    <property type="match status" value="1"/>
</dbReference>
<dbReference type="InterPro" id="IPR011658">
    <property type="entry name" value="PA14_dom"/>
</dbReference>
<evidence type="ECO:0000259" key="3">
    <source>
        <dbReference type="PROSITE" id="PS50853"/>
    </source>
</evidence>
<dbReference type="EMBL" id="PTIU01000004">
    <property type="protein sequence ID" value="PPK55729.1"/>
    <property type="molecule type" value="Genomic_DNA"/>
</dbReference>
<dbReference type="Gene3D" id="2.60.40.10">
    <property type="entry name" value="Immunoglobulins"/>
    <property type="match status" value="1"/>
</dbReference>